<dbReference type="InterPro" id="IPR008258">
    <property type="entry name" value="Transglycosylase_SLT_dom_1"/>
</dbReference>
<evidence type="ECO:0000313" key="5">
    <source>
        <dbReference type="Proteomes" id="UP000199662"/>
    </source>
</evidence>
<gene>
    <name evidence="4" type="ORF">SAMN05660742_10674</name>
</gene>
<feature type="coiled-coil region" evidence="1">
    <location>
        <begin position="546"/>
        <end position="581"/>
    </location>
</feature>
<dbReference type="InterPro" id="IPR023346">
    <property type="entry name" value="Lysozyme-like_dom_sf"/>
</dbReference>
<dbReference type="InterPro" id="IPR053058">
    <property type="entry name" value="Mulikevirus_tape_measure"/>
</dbReference>
<accession>A0A1H6YDF7</accession>
<dbReference type="SUPFAM" id="SSF53955">
    <property type="entry name" value="Lysozyme-like"/>
    <property type="match status" value="1"/>
</dbReference>
<evidence type="ECO:0000259" key="3">
    <source>
        <dbReference type="Pfam" id="PF20155"/>
    </source>
</evidence>
<proteinExistence type="predicted"/>
<dbReference type="STRING" id="84035.SAMN05660742_10674"/>
<feature type="coiled-coil region" evidence="1">
    <location>
        <begin position="608"/>
        <end position="653"/>
    </location>
</feature>
<dbReference type="RefSeq" id="WP_091830647.1">
    <property type="nucleotide sequence ID" value="NZ_FNZK01000006.1"/>
</dbReference>
<dbReference type="InterPro" id="IPR013491">
    <property type="entry name" value="Tape_meas_N"/>
</dbReference>
<name>A0A1H6YDF7_9FIRM</name>
<evidence type="ECO:0000313" key="4">
    <source>
        <dbReference type="EMBL" id="SEJ35220.1"/>
    </source>
</evidence>
<reference evidence="4 5" key="1">
    <citation type="submission" date="2016-10" db="EMBL/GenBank/DDBJ databases">
        <authorList>
            <person name="de Groot N.N."/>
        </authorList>
    </citation>
    <scope>NUCLEOTIDE SEQUENCE [LARGE SCALE GENOMIC DNA]</scope>
    <source>
        <strain evidence="4 5">DSM 2179</strain>
    </source>
</reference>
<dbReference type="NCBIfam" id="TIGR02675">
    <property type="entry name" value="tape_meas_nterm"/>
    <property type="match status" value="1"/>
</dbReference>
<dbReference type="EMBL" id="FNZK01000006">
    <property type="protein sequence ID" value="SEJ35220.1"/>
    <property type="molecule type" value="Genomic_DNA"/>
</dbReference>
<keyword evidence="1" id="KW-0175">Coiled coil</keyword>
<dbReference type="CDD" id="cd00254">
    <property type="entry name" value="LT-like"/>
    <property type="match status" value="1"/>
</dbReference>
<feature type="domain" description="Transglycosylase SLT" evidence="2">
    <location>
        <begin position="713"/>
        <end position="800"/>
    </location>
</feature>
<dbReference type="Gene3D" id="1.10.530.10">
    <property type="match status" value="1"/>
</dbReference>
<sequence>MPDIQVHITAENEGFVEKLQQVVNAIKGTKESSEKSSQAVSGFSSKLANLGMIVTGAYAGLNMLKAAIDGTVGSILKYNAGLENNEAAFEVFLGSTQLAQQYLGDLKKIAADTPFDLPGVTDAGKKLLAFGFDAETSLKLLRSIGDASAGLGLGTEGVQRITLALGQIKAKGRVMGDELLQLTEAGIPAYTILADKLHLTADQVKNIGDAGIDADTAISALMEGMNDKFAGMSQKMSDRMLGLLSTIKDNFMSMGGFILDPLFQSLETGLTKVRNWSNQFADAINGQGDAPEDTGVLLTIVKIQVGIEKAKDLFVEFTELFGAYDDDGKFYFSEEALASFDKASQLLSGIINLLGDVGSLILALGPTAGEITSRIGEWLDGIIAVADAVVNLLKGGVDKANGSFAATKVIIDVIVDTLMSFFIIEKIITMVQGMCTAFRLVKTAIVEVQAAIKAASVAQVALNVLTGAMGGPAGVAAALAVSAVAVGAGYALDKSGVFDLGSIKSTHDSTKEDSELQKLLDKLKNNNNSVPYAGPKPNSMSGQISAKDSQEALKVLQAQLKDFLDQELQAYKDSLEKLSLQYKQDNISWQDYSQGEAQNKINSEQAYIDNINQQIEAVNNTVYKTQNEKDVALQKLNTELNKHTGALQKAVEAQQDVANVIAAYSQHVQGVSDQMHADANGMVPTGREIPQGSTPEEAALYNAYQSLKDQDKTGQLTYDLVLGMAEQESSRRHWSDDGSVKTSFDGGIGLMQLTSDHARSLADNGNPWDLQSNANGGVRYLIELLNQYGNQHTALSRYNGSGPAAEAYANSVEGHASDLLARATELMNAPKIQETRSAATAMPEGSTWHREVDGVNIEGLSDVAKQAISAVSQKYQELTGNQMVVSSGYRDWGGHVSGNKFDVVDDADSTLLEKNQNEIRDQIIQYAENIGLHVLDEYKNPSEKATAGHLDFDATNFKKESFMTFQAPTVNSELGIKTSERAKENEKRTDETTKAFLELIDDISTIPKKQAIQASQEKIKTYKAESNTDAVGKEQIILNAKELDLESTQAQRYLTRGMQTVKDNADDMYYKIAAGFYTAGDAAKSYIDYINKGNYGQQINVWVEKLKNIADEAANMGDLGLAESIKKVIDNVKKDLNAMLDKFQQSVKEYATWQNNMIDSDFWRTTGQKTRAKQQVNSWEYQQEQDIAQARLDAGRGHYADAQKKLADRLKAAQTPEDRAEIIENGNNEKQTIFSEEIDKNQRLIAYNEQLKKIPPLLDKIRMAAKQSLEDGLVTFLTDGITQAASLGEAFRNLASTILKSMQKVFAEDIVGNLMDKWYPQKEISKDKKTTADADQTVSYLNGLSTQFGSITNNTSEFLSTFSGQTQDFATRTQSFFSNISQIMQSAVNSIPNGSGLNLSTASSGSTSKSNPYDFSWNGFNLEKHADGGLITGPGTGTSDSILSRLSHGEFVVKASAVKRYGLNVLDRINNGTFGNMRVNLPAFASGGFVGRTGSQTAGKGLTSFTADLGTQVSSPVRIENYVDGQRVFDTYGRSLIRSEVRKENIENAKLYSKINKKF</sequence>
<keyword evidence="5" id="KW-1185">Reference proteome</keyword>
<evidence type="ECO:0000256" key="1">
    <source>
        <dbReference type="SAM" id="Coils"/>
    </source>
</evidence>
<evidence type="ECO:0000259" key="2">
    <source>
        <dbReference type="Pfam" id="PF01464"/>
    </source>
</evidence>
<organism evidence="4 5">
    <name type="scientific">Propionispira arboris</name>
    <dbReference type="NCBI Taxonomy" id="84035"/>
    <lineage>
        <taxon>Bacteria</taxon>
        <taxon>Bacillati</taxon>
        <taxon>Bacillota</taxon>
        <taxon>Negativicutes</taxon>
        <taxon>Selenomonadales</taxon>
        <taxon>Selenomonadaceae</taxon>
        <taxon>Propionispira</taxon>
    </lineage>
</organism>
<dbReference type="Pfam" id="PF20155">
    <property type="entry name" value="TMP_3"/>
    <property type="match status" value="1"/>
</dbReference>
<dbReference type="PANTHER" id="PTHR38812:SF2">
    <property type="entry name" value="MU-LIKE PROPHAGE FLUMU PROTEIN GP42"/>
    <property type="match status" value="1"/>
</dbReference>
<dbReference type="PANTHER" id="PTHR38812">
    <property type="entry name" value="MU-LIKE PROPHAGE FLUMU PROTEIN GP42"/>
    <property type="match status" value="1"/>
</dbReference>
<protein>
    <submittedName>
        <fullName evidence="4">Tape measure domain-containing protein</fullName>
    </submittedName>
</protein>
<feature type="domain" description="Tape measure protein N-terminal" evidence="3">
    <location>
        <begin position="74"/>
        <end position="254"/>
    </location>
</feature>
<dbReference type="Proteomes" id="UP000199662">
    <property type="component" value="Unassembled WGS sequence"/>
</dbReference>
<dbReference type="Pfam" id="PF01464">
    <property type="entry name" value="SLT"/>
    <property type="match status" value="1"/>
</dbReference>